<organism evidence="1 2">
    <name type="scientific">Serratia phage vB_SmaM_ 2050HW</name>
    <dbReference type="NCBI Taxonomy" id="2024252"/>
    <lineage>
        <taxon>Viruses</taxon>
        <taxon>Duplodnaviria</taxon>
        <taxon>Heunggongvirae</taxon>
        <taxon>Uroviricota</taxon>
        <taxon>Caudoviricetes</taxon>
        <taxon>Chimalliviridae</taxon>
        <taxon>Moabitevirus</taxon>
        <taxon>Moabitevirus mv2050HW</taxon>
    </lineage>
</organism>
<dbReference type="Proteomes" id="UP000223363">
    <property type="component" value="Segment"/>
</dbReference>
<name>A0A289YN15_9CAUD</name>
<dbReference type="EMBL" id="MF285618">
    <property type="protein sequence ID" value="ATA65646.1"/>
    <property type="molecule type" value="Genomic_DNA"/>
</dbReference>
<proteinExistence type="predicted"/>
<evidence type="ECO:0000313" key="1">
    <source>
        <dbReference type="EMBL" id="ATA65646.1"/>
    </source>
</evidence>
<reference evidence="2" key="1">
    <citation type="submission" date="2017-06" db="EMBL/GenBank/DDBJ databases">
        <authorList>
            <person name="Zhao X."/>
        </authorList>
    </citation>
    <scope>NUCLEOTIDE SEQUENCE [LARGE SCALE GENOMIC DNA]</scope>
</reference>
<gene>
    <name evidence="1" type="ORF">2050HW_00311</name>
</gene>
<sequence>MPDVLDDAEWADLTDVVIQPDQNFVTVLIDETGITTQQQKLLLQATDRMNPNRDLFADMLVQAADNLTKGAFMESLGAARINPLDIGERQDPYRPAGRMD</sequence>
<evidence type="ECO:0000313" key="2">
    <source>
        <dbReference type="Proteomes" id="UP000223363"/>
    </source>
</evidence>
<accession>A0A289YN15</accession>
<protein>
    <submittedName>
        <fullName evidence="1">Uncharacterized protein</fullName>
    </submittedName>
</protein>
<keyword evidence="2" id="KW-1185">Reference proteome</keyword>